<evidence type="ECO:0000256" key="1">
    <source>
        <dbReference type="PROSITE-ProRule" id="PRU00169"/>
    </source>
</evidence>
<evidence type="ECO:0000313" key="4">
    <source>
        <dbReference type="Proteomes" id="UP000002440"/>
    </source>
</evidence>
<keyword evidence="4" id="KW-1185">Reference proteome</keyword>
<organism evidence="3 4">
    <name type="scientific">Methylobacillus flagellatus (strain ATCC 51484 / DSM 6875 / VKM B-1610 / KT)</name>
    <dbReference type="NCBI Taxonomy" id="265072"/>
    <lineage>
        <taxon>Bacteria</taxon>
        <taxon>Pseudomonadati</taxon>
        <taxon>Pseudomonadota</taxon>
        <taxon>Betaproteobacteria</taxon>
        <taxon>Nitrosomonadales</taxon>
        <taxon>Methylophilaceae</taxon>
        <taxon>Methylobacillus</taxon>
    </lineage>
</organism>
<name>Q1H0I3_METFK</name>
<dbReference type="InterPro" id="IPR052048">
    <property type="entry name" value="ST_Response_Regulator"/>
</dbReference>
<dbReference type="Proteomes" id="UP000002440">
    <property type="component" value="Chromosome"/>
</dbReference>
<dbReference type="PANTHER" id="PTHR43228:SF1">
    <property type="entry name" value="TWO-COMPONENT RESPONSE REGULATOR ARR22"/>
    <property type="match status" value="1"/>
</dbReference>
<evidence type="ECO:0007829" key="5">
    <source>
        <dbReference type="PDB" id="3I42"/>
    </source>
</evidence>
<dbReference type="KEGG" id="mfa:Mfla_1736"/>
<dbReference type="PROSITE" id="PS50110">
    <property type="entry name" value="RESPONSE_REGULATORY"/>
    <property type="match status" value="1"/>
</dbReference>
<evidence type="ECO:0000313" key="3">
    <source>
        <dbReference type="EMBL" id="ABE50004.1"/>
    </source>
</evidence>
<sequence>MQIMTLKNNNGGDLEKQAQQALIVEDYQAAAETFKELLEMLGFQADYVMSGTDALHAMSTRGYDAVFIDLNLPDTSGLALVKQLRALPMEKTSKFVAVSGFAKNDLGKEACELFDFYLEKPIDIASLEPILQSI</sequence>
<keyword evidence="1" id="KW-0597">Phosphoprotein</keyword>
<dbReference type="PANTHER" id="PTHR43228">
    <property type="entry name" value="TWO-COMPONENT RESPONSE REGULATOR"/>
    <property type="match status" value="1"/>
</dbReference>
<dbReference type="Pfam" id="PF00072">
    <property type="entry name" value="Response_reg"/>
    <property type="match status" value="1"/>
</dbReference>
<keyword evidence="5" id="KW-0002">3D-structure</keyword>
<dbReference type="GO" id="GO:0000160">
    <property type="term" value="P:phosphorelay signal transduction system"/>
    <property type="evidence" value="ECO:0007669"/>
    <property type="project" value="InterPro"/>
</dbReference>
<dbReference type="EMBL" id="CP000284">
    <property type="protein sequence ID" value="ABE50004.1"/>
    <property type="molecule type" value="Genomic_DNA"/>
</dbReference>
<dbReference type="HOGENOM" id="CLU_000445_69_12_4"/>
<accession>Q1H0I3</accession>
<dbReference type="InterPro" id="IPR001789">
    <property type="entry name" value="Sig_transdc_resp-reg_receiver"/>
</dbReference>
<dbReference type="EvolutionaryTrace" id="Q1H0I3"/>
<evidence type="ECO:0000259" key="2">
    <source>
        <dbReference type="PROSITE" id="PS50110"/>
    </source>
</evidence>
<feature type="domain" description="Response regulatory" evidence="2">
    <location>
        <begin position="20"/>
        <end position="134"/>
    </location>
</feature>
<reference evidence="3 4" key="1">
    <citation type="submission" date="2006-03" db="EMBL/GenBank/DDBJ databases">
        <title>Complete sequence of Methylobacillus flagellatus KT.</title>
        <authorList>
            <consortium name="US DOE Joint Genome Institute"/>
            <person name="Copeland A."/>
            <person name="Lucas S."/>
            <person name="Lapidus A."/>
            <person name="Barry K."/>
            <person name="Detter J.C."/>
            <person name="Glavina del Rio T."/>
            <person name="Hammon N."/>
            <person name="Israni S."/>
            <person name="Dalin E."/>
            <person name="Tice H."/>
            <person name="Pitluck S."/>
            <person name="Brettin T."/>
            <person name="Bruce D."/>
            <person name="Han C."/>
            <person name="Tapia R."/>
            <person name="Saunders E."/>
            <person name="Gilna P."/>
            <person name="Schmutz J."/>
            <person name="Larimer F."/>
            <person name="Land M."/>
            <person name="Kyrpides N."/>
            <person name="Anderson I."/>
            <person name="Richardson P."/>
        </authorList>
    </citation>
    <scope>NUCLEOTIDE SEQUENCE [LARGE SCALE GENOMIC DNA]</scope>
    <source>
        <strain evidence="4">KT / ATCC 51484 / DSM 6875</strain>
    </source>
</reference>
<dbReference type="AlphaFoldDB" id="Q1H0I3"/>
<dbReference type="eggNOG" id="COG0745">
    <property type="taxonomic scope" value="Bacteria"/>
</dbReference>
<proteinExistence type="evidence at protein level"/>
<gene>
    <name evidence="3" type="ordered locus">Mfla_1736</name>
</gene>
<feature type="modified residue" description="4-aspartylphosphate" evidence="1">
    <location>
        <position position="69"/>
    </location>
</feature>
<dbReference type="STRING" id="265072.Mfla_1736"/>
<protein>
    <submittedName>
        <fullName evidence="3">Response regulator receiver domain protein (CheY-like)</fullName>
    </submittedName>
</protein>
<dbReference type="Gene3D" id="3.40.50.2300">
    <property type="match status" value="1"/>
</dbReference>
<dbReference type="SMR" id="Q1H0I3"/>
<dbReference type="InterPro" id="IPR011006">
    <property type="entry name" value="CheY-like_superfamily"/>
</dbReference>
<dbReference type="PDB" id="3I42">
    <property type="method" value="X-ray"/>
    <property type="resolution" value="2.15 A"/>
    <property type="chains" value="A=19-134"/>
</dbReference>
<reference evidence="5" key="2">
    <citation type="submission" date="2009-07" db="PDB data bank">
        <title>Structure of response regulator receiver domain (CheY-like) from Methylobacillus flagellatus.</title>
        <authorList>
            <person name="Ramagopal U.A."/>
            <person name="Morano C."/>
            <person name="Burley S.K."/>
            <person name="Almo S.C."/>
        </authorList>
    </citation>
    <scope>X-RAY CRYSTALLOGRAPHY (2.15 ANGSTROMS) OF 19-134</scope>
</reference>
<dbReference type="SUPFAM" id="SSF52172">
    <property type="entry name" value="CheY-like"/>
    <property type="match status" value="1"/>
</dbReference>
<dbReference type="DNASU" id="4001158"/>
<dbReference type="CDD" id="cd17546">
    <property type="entry name" value="REC_hyHK_CKI1_RcsC-like"/>
    <property type="match status" value="1"/>
</dbReference>
<dbReference type="PDBsum" id="3I42"/>
<dbReference type="SMART" id="SM00448">
    <property type="entry name" value="REC"/>
    <property type="match status" value="1"/>
</dbReference>